<accession>A0A8X6P8S8</accession>
<reference evidence="1" key="1">
    <citation type="submission" date="2020-08" db="EMBL/GenBank/DDBJ databases">
        <title>Multicomponent nature underlies the extraordinary mechanical properties of spider dragline silk.</title>
        <authorList>
            <person name="Kono N."/>
            <person name="Nakamura H."/>
            <person name="Mori M."/>
            <person name="Yoshida Y."/>
            <person name="Ohtoshi R."/>
            <person name="Malay A.D."/>
            <person name="Moran D.A.P."/>
            <person name="Tomita M."/>
            <person name="Numata K."/>
            <person name="Arakawa K."/>
        </authorList>
    </citation>
    <scope>NUCLEOTIDE SEQUENCE</scope>
</reference>
<dbReference type="EMBL" id="BMAW01065886">
    <property type="protein sequence ID" value="GFT52311.1"/>
    <property type="molecule type" value="Genomic_DNA"/>
</dbReference>
<sequence length="202" mass="22967">MGLNDWSRAMLLSSHPTHSPTFSGKGGISPRSFLLIIIRLQGTGVSTDRTGIALVHESQQTLELEYVSAYSFLGLVQSLQTDGTIVWCFKNSVGPVVPVKGIQYRLRQFDPRGHRLASEGFPCHTGQQVEFRFPILNFALTMSYMKDKYTFVKVAFFYHKKDADTFLKCLQDFRHRLLALQPSKVLPLNLSYQDLLTQHLKQ</sequence>
<evidence type="ECO:0000313" key="1">
    <source>
        <dbReference type="EMBL" id="GFT52311.1"/>
    </source>
</evidence>
<gene>
    <name evidence="1" type="ORF">NPIL_215491</name>
</gene>
<proteinExistence type="predicted"/>
<name>A0A8X6P8S8_NEPPI</name>
<keyword evidence="2" id="KW-1185">Reference proteome</keyword>
<comment type="caution">
    <text evidence="1">The sequence shown here is derived from an EMBL/GenBank/DDBJ whole genome shotgun (WGS) entry which is preliminary data.</text>
</comment>
<evidence type="ECO:0000313" key="2">
    <source>
        <dbReference type="Proteomes" id="UP000887013"/>
    </source>
</evidence>
<protein>
    <submittedName>
        <fullName evidence="1">Uncharacterized protein</fullName>
    </submittedName>
</protein>
<organism evidence="1 2">
    <name type="scientific">Nephila pilipes</name>
    <name type="common">Giant wood spider</name>
    <name type="synonym">Nephila maculata</name>
    <dbReference type="NCBI Taxonomy" id="299642"/>
    <lineage>
        <taxon>Eukaryota</taxon>
        <taxon>Metazoa</taxon>
        <taxon>Ecdysozoa</taxon>
        <taxon>Arthropoda</taxon>
        <taxon>Chelicerata</taxon>
        <taxon>Arachnida</taxon>
        <taxon>Araneae</taxon>
        <taxon>Araneomorphae</taxon>
        <taxon>Entelegynae</taxon>
        <taxon>Araneoidea</taxon>
        <taxon>Nephilidae</taxon>
        <taxon>Nephila</taxon>
    </lineage>
</organism>
<dbReference type="AlphaFoldDB" id="A0A8X6P8S8"/>
<dbReference type="Proteomes" id="UP000887013">
    <property type="component" value="Unassembled WGS sequence"/>
</dbReference>